<name>A0A1F6T3G2_9PROT</name>
<feature type="signal peptide" evidence="2">
    <location>
        <begin position="1"/>
        <end position="22"/>
    </location>
</feature>
<dbReference type="InterPro" id="IPR011757">
    <property type="entry name" value="Lytic_transglycosylase_MltB"/>
</dbReference>
<dbReference type="InterPro" id="IPR023346">
    <property type="entry name" value="Lysozyme-like_dom_sf"/>
</dbReference>
<dbReference type="GO" id="GO:0008933">
    <property type="term" value="F:peptidoglycan lytic transglycosylase activity"/>
    <property type="evidence" value="ECO:0007669"/>
    <property type="project" value="TreeGrafter"/>
</dbReference>
<proteinExistence type="predicted"/>
<dbReference type="InterPro" id="IPR043426">
    <property type="entry name" value="MltB-like"/>
</dbReference>
<dbReference type="InterPro" id="IPR031304">
    <property type="entry name" value="SLT_2"/>
</dbReference>
<dbReference type="SUPFAM" id="SSF53955">
    <property type="entry name" value="Lysozyme-like"/>
    <property type="match status" value="1"/>
</dbReference>
<dbReference type="PANTHER" id="PTHR30163">
    <property type="entry name" value="MEMBRANE-BOUND LYTIC MUREIN TRANSGLYCOSYLASE B"/>
    <property type="match status" value="1"/>
</dbReference>
<protein>
    <submittedName>
        <fullName evidence="4">Lytic murein transglycosylase B</fullName>
    </submittedName>
</protein>
<dbReference type="GO" id="GO:0009253">
    <property type="term" value="P:peptidoglycan catabolic process"/>
    <property type="evidence" value="ECO:0007669"/>
    <property type="project" value="TreeGrafter"/>
</dbReference>
<dbReference type="Gene3D" id="1.10.8.350">
    <property type="entry name" value="Bacterial muramidase"/>
    <property type="match status" value="1"/>
</dbReference>
<dbReference type="Pfam" id="PF13406">
    <property type="entry name" value="SLT_2"/>
    <property type="match status" value="1"/>
</dbReference>
<evidence type="ECO:0000313" key="4">
    <source>
        <dbReference type="EMBL" id="OGI39697.1"/>
    </source>
</evidence>
<dbReference type="Gene3D" id="1.10.530.10">
    <property type="match status" value="1"/>
</dbReference>
<gene>
    <name evidence="4" type="ORF">A2V91_05980</name>
</gene>
<dbReference type="EMBL" id="MFSR01000039">
    <property type="protein sequence ID" value="OGI39697.1"/>
    <property type="molecule type" value="Genomic_DNA"/>
</dbReference>
<dbReference type="NCBIfam" id="TIGR02282">
    <property type="entry name" value="MltB"/>
    <property type="match status" value="1"/>
</dbReference>
<evidence type="ECO:0000256" key="2">
    <source>
        <dbReference type="SAM" id="SignalP"/>
    </source>
</evidence>
<keyword evidence="2" id="KW-0732">Signal</keyword>
<organism evidence="4 5">
    <name type="scientific">Candidatus Muproteobacteria bacterium RBG_16_64_10</name>
    <dbReference type="NCBI Taxonomy" id="1817757"/>
    <lineage>
        <taxon>Bacteria</taxon>
        <taxon>Pseudomonadati</taxon>
        <taxon>Pseudomonadota</taxon>
        <taxon>Candidatus Muproteobacteria</taxon>
    </lineage>
</organism>
<evidence type="ECO:0000256" key="1">
    <source>
        <dbReference type="PIRSR" id="PIRSR611757-1"/>
    </source>
</evidence>
<accession>A0A1F6T3G2</accession>
<evidence type="ECO:0000313" key="5">
    <source>
        <dbReference type="Proteomes" id="UP000179334"/>
    </source>
</evidence>
<feature type="domain" description="Transglycosylase SLT" evidence="3">
    <location>
        <begin position="29"/>
        <end position="319"/>
    </location>
</feature>
<dbReference type="Proteomes" id="UP000179334">
    <property type="component" value="Unassembled WGS sequence"/>
</dbReference>
<dbReference type="CDD" id="cd13399">
    <property type="entry name" value="Slt35-like"/>
    <property type="match status" value="1"/>
</dbReference>
<sequence length="329" mass="36983">MRRLPAVIAFGMALAVAPPTQALDVAQYPELEAFIAEMGQRHGFSARQLTRLFARARVRPEIIQAMERPKEALPWHEYRKLFLTEERAREGAAFWRRHARLLARAQAEYGVPPEIVVAILGVETQYGRNRGGYPALDALTTLTLHYPPRAAFFRGELEQYLLLTRELKLDAARLQGSYAGALGMPQFIPSSWRRYAVDFDGDRRADLLGSTADIVGSVANFLKVHGWEAGAPVSDAAHTEGTLYVWLEKLGAKPSLPLRQFVRHGVFPQHPQDPDTPAALILLEGESGPLARIGYNNFYVITRYNRSQRYAMAVQELGDMIRNRYEATP</sequence>
<dbReference type="AlphaFoldDB" id="A0A1F6T3G2"/>
<feature type="active site" evidence="1">
    <location>
        <position position="123"/>
    </location>
</feature>
<dbReference type="PANTHER" id="PTHR30163:SF9">
    <property type="entry name" value="MEMBRANE-BOUND LYTIC MUREIN TRANSGLYCOSYLASE B"/>
    <property type="match status" value="1"/>
</dbReference>
<comment type="caution">
    <text evidence="4">The sequence shown here is derived from an EMBL/GenBank/DDBJ whole genome shotgun (WGS) entry which is preliminary data.</text>
</comment>
<dbReference type="FunFam" id="1.10.8.350:FF:000001">
    <property type="entry name" value="Lytic murein transglycosylase B"/>
    <property type="match status" value="1"/>
</dbReference>
<feature type="chain" id="PRO_5009225424" evidence="2">
    <location>
        <begin position="23"/>
        <end position="329"/>
    </location>
</feature>
<reference evidence="4 5" key="1">
    <citation type="journal article" date="2016" name="Nat. Commun.">
        <title>Thousands of microbial genomes shed light on interconnected biogeochemical processes in an aquifer system.</title>
        <authorList>
            <person name="Anantharaman K."/>
            <person name="Brown C.T."/>
            <person name="Hug L.A."/>
            <person name="Sharon I."/>
            <person name="Castelle C.J."/>
            <person name="Probst A.J."/>
            <person name="Thomas B.C."/>
            <person name="Singh A."/>
            <person name="Wilkins M.J."/>
            <person name="Karaoz U."/>
            <person name="Brodie E.L."/>
            <person name="Williams K.H."/>
            <person name="Hubbard S.S."/>
            <person name="Banfield J.F."/>
        </authorList>
    </citation>
    <scope>NUCLEOTIDE SEQUENCE [LARGE SCALE GENOMIC DNA]</scope>
</reference>
<evidence type="ECO:0000259" key="3">
    <source>
        <dbReference type="Pfam" id="PF13406"/>
    </source>
</evidence>